<evidence type="ECO:0000256" key="2">
    <source>
        <dbReference type="ARBA" id="ARBA00018256"/>
    </source>
</evidence>
<evidence type="ECO:0000313" key="7">
    <source>
        <dbReference type="Proteomes" id="UP000708208"/>
    </source>
</evidence>
<reference evidence="6" key="1">
    <citation type="submission" date="2021-06" db="EMBL/GenBank/DDBJ databases">
        <authorList>
            <person name="Hodson N. C."/>
            <person name="Mongue J. A."/>
            <person name="Jaron S. K."/>
        </authorList>
    </citation>
    <scope>NUCLEOTIDE SEQUENCE</scope>
</reference>
<evidence type="ECO:0000256" key="1">
    <source>
        <dbReference type="ARBA" id="ARBA00008042"/>
    </source>
</evidence>
<accession>A0A8J2JCV1</accession>
<keyword evidence="7" id="KW-1185">Reference proteome</keyword>
<evidence type="ECO:0000313" key="6">
    <source>
        <dbReference type="EMBL" id="CAG7717898.1"/>
    </source>
</evidence>
<feature type="region of interest" description="Disordered" evidence="4">
    <location>
        <begin position="15"/>
        <end position="57"/>
    </location>
</feature>
<dbReference type="PANTHER" id="PTHR31879">
    <property type="entry name" value="DET1- AND DDB1-ASSOCIATED PROTEIN 1"/>
    <property type="match status" value="1"/>
</dbReference>
<sequence length="108" mass="12528">MAQPPKEDLVLQFLSGLPSHDPKNFQKFANKEPKESVTKKPKTYVSTRDTEPSQLIVTDKTNILLRYLRQKSERENNEGKDKGSPRPKNPPPKSNDEFVSPWKRPRRD</sequence>
<dbReference type="GO" id="GO:0080008">
    <property type="term" value="C:Cul4-RING E3 ubiquitin ligase complex"/>
    <property type="evidence" value="ECO:0007669"/>
    <property type="project" value="TreeGrafter"/>
</dbReference>
<evidence type="ECO:0000259" key="5">
    <source>
        <dbReference type="Pfam" id="PF10172"/>
    </source>
</evidence>
<dbReference type="EMBL" id="CAJVCH010049402">
    <property type="protein sequence ID" value="CAG7717898.1"/>
    <property type="molecule type" value="Genomic_DNA"/>
</dbReference>
<evidence type="ECO:0000256" key="4">
    <source>
        <dbReference type="SAM" id="MobiDB-lite"/>
    </source>
</evidence>
<comment type="caution">
    <text evidence="6">The sequence shown here is derived from an EMBL/GenBank/DDBJ whole genome shotgun (WGS) entry which is preliminary data.</text>
</comment>
<dbReference type="PANTHER" id="PTHR31879:SF2">
    <property type="entry name" value="DET1- AND DDB1-ASSOCIATED PROTEIN 1"/>
    <property type="match status" value="1"/>
</dbReference>
<dbReference type="InterPro" id="IPR033575">
    <property type="entry name" value="DDA1-like"/>
</dbReference>
<feature type="compositionally biased region" description="Polar residues" evidence="4">
    <location>
        <begin position="44"/>
        <end position="57"/>
    </location>
</feature>
<feature type="domain" description="DET1- and DDB1-associated protein 1" evidence="5">
    <location>
        <begin position="13"/>
        <end position="73"/>
    </location>
</feature>
<dbReference type="GO" id="GO:0032436">
    <property type="term" value="P:positive regulation of proteasomal ubiquitin-dependent protein catabolic process"/>
    <property type="evidence" value="ECO:0007669"/>
    <property type="project" value="TreeGrafter"/>
</dbReference>
<organism evidence="6 7">
    <name type="scientific">Allacma fusca</name>
    <dbReference type="NCBI Taxonomy" id="39272"/>
    <lineage>
        <taxon>Eukaryota</taxon>
        <taxon>Metazoa</taxon>
        <taxon>Ecdysozoa</taxon>
        <taxon>Arthropoda</taxon>
        <taxon>Hexapoda</taxon>
        <taxon>Collembola</taxon>
        <taxon>Symphypleona</taxon>
        <taxon>Sminthuridae</taxon>
        <taxon>Allacma</taxon>
    </lineage>
</organism>
<comment type="function">
    <text evidence="3">Functions as a component of numerous distinct DCX (DDB1-CUL4-X-box) E3 ubiquitin-protein ligase complexes which mediate the ubiquitination and subsequent proteasomal degradation of target proteins. In the DCX complexes, acts as a scaffolding subunit required to stabilize the complex.</text>
</comment>
<feature type="compositionally biased region" description="Basic and acidic residues" evidence="4">
    <location>
        <begin position="20"/>
        <end position="38"/>
    </location>
</feature>
<gene>
    <name evidence="6" type="ORF">AFUS01_LOCUS7331</name>
</gene>
<evidence type="ECO:0000256" key="3">
    <source>
        <dbReference type="ARBA" id="ARBA00045586"/>
    </source>
</evidence>
<protein>
    <recommendedName>
        <fullName evidence="2">DET1- and DDB1-associated protein 1</fullName>
    </recommendedName>
</protein>
<feature type="region of interest" description="Disordered" evidence="4">
    <location>
        <begin position="69"/>
        <end position="108"/>
    </location>
</feature>
<dbReference type="AlphaFoldDB" id="A0A8J2JCV1"/>
<dbReference type="InterPro" id="IPR018276">
    <property type="entry name" value="DDA1_dom"/>
</dbReference>
<name>A0A8J2JCV1_9HEXA</name>
<dbReference type="OrthoDB" id="8598182at2759"/>
<dbReference type="Proteomes" id="UP000708208">
    <property type="component" value="Unassembled WGS sequence"/>
</dbReference>
<feature type="compositionally biased region" description="Basic and acidic residues" evidence="4">
    <location>
        <begin position="70"/>
        <end position="84"/>
    </location>
</feature>
<comment type="similarity">
    <text evidence="1">Belongs to the DDA1 family.</text>
</comment>
<dbReference type="Pfam" id="PF10172">
    <property type="entry name" value="DDA1"/>
    <property type="match status" value="1"/>
</dbReference>
<proteinExistence type="inferred from homology"/>